<feature type="transmembrane region" description="Helical" evidence="1">
    <location>
        <begin position="78"/>
        <end position="98"/>
    </location>
</feature>
<feature type="transmembrane region" description="Helical" evidence="1">
    <location>
        <begin position="51"/>
        <end position="72"/>
    </location>
</feature>
<keyword evidence="1" id="KW-1133">Transmembrane helix</keyword>
<feature type="transmembrane region" description="Helical" evidence="1">
    <location>
        <begin position="6"/>
        <end position="30"/>
    </location>
</feature>
<dbReference type="EMBL" id="CP023510">
    <property type="protein sequence ID" value="ATF63069.1"/>
    <property type="molecule type" value="Genomic_DNA"/>
</dbReference>
<organism evidence="2 3">
    <name type="scientific">Rothia mucilaginosa</name>
    <dbReference type="NCBI Taxonomy" id="43675"/>
    <lineage>
        <taxon>Bacteria</taxon>
        <taxon>Bacillati</taxon>
        <taxon>Actinomycetota</taxon>
        <taxon>Actinomycetes</taxon>
        <taxon>Micrococcales</taxon>
        <taxon>Micrococcaceae</taxon>
        <taxon>Rothia</taxon>
    </lineage>
</organism>
<evidence type="ECO:0000313" key="3">
    <source>
        <dbReference type="Proteomes" id="UP000218628"/>
    </source>
</evidence>
<name>A0A291DFK8_9MICC</name>
<dbReference type="RefSeq" id="WP_049340847.1">
    <property type="nucleotide sequence ID" value="NZ_CP023510.1"/>
</dbReference>
<keyword evidence="1" id="KW-0812">Transmembrane</keyword>
<evidence type="ECO:0000313" key="2">
    <source>
        <dbReference type="EMBL" id="ATF63069.1"/>
    </source>
</evidence>
<dbReference type="AlphaFoldDB" id="A0A291DFK8"/>
<evidence type="ECO:0000256" key="1">
    <source>
        <dbReference type="SAM" id="Phobius"/>
    </source>
</evidence>
<keyword evidence="1" id="KW-0472">Membrane</keyword>
<accession>A0A291DFK8</accession>
<sequence>MVNTIMIFIWGALDSILIYKVLRTVVTYELNRRREKKLRAEAVYVMRTNRFEIATYALVILSFAIGVFVIHLGEDVGFHFAFDFIGLGMTGFFMFFFWNGAGTYTKISPEGIERGEPCNDTVFFPLNAIDSVSYDNNTDREYADSLHFYTKSGKLVAEFCPVFGSYPLLAMTRFRIENDRWPDIGNPEDTAQINAWANRRSTLRYFSYGKISGLAEVDM</sequence>
<reference evidence="3" key="1">
    <citation type="submission" date="2017-09" db="EMBL/GenBank/DDBJ databases">
        <title>FDA dAtabase for Regulatory Grade micrObial Sequences (FDA-ARGOS): Supporting development and validation of Infectious Disease Dx tests.</title>
        <authorList>
            <person name="Minogue T."/>
            <person name="Wolcott M."/>
            <person name="Wasieloski L."/>
            <person name="Aguilar W."/>
            <person name="Moore D."/>
            <person name="Tallon L."/>
            <person name="Sadzewicz L."/>
            <person name="Ott S."/>
            <person name="Zhao X."/>
            <person name="Nagaraj S."/>
            <person name="Vavikolanu K."/>
            <person name="Aluvathingal J."/>
            <person name="Nadendla S."/>
            <person name="Sichtig H."/>
        </authorList>
    </citation>
    <scope>NUCLEOTIDE SEQUENCE [LARGE SCALE GENOMIC DNA]</scope>
    <source>
        <strain evidence="3">FDAARGOS_369</strain>
    </source>
</reference>
<proteinExistence type="predicted"/>
<protein>
    <submittedName>
        <fullName evidence="2">ATP pyrophosphatase</fullName>
    </submittedName>
</protein>
<gene>
    <name evidence="2" type="ORF">CO690_05000</name>
</gene>
<dbReference type="Proteomes" id="UP000218628">
    <property type="component" value="Chromosome"/>
</dbReference>